<organism evidence="2 3">
    <name type="scientific">Candidatus Uhrbacteria bacterium RIFCSPLOWO2_02_FULL_49_11</name>
    <dbReference type="NCBI Taxonomy" id="1802409"/>
    <lineage>
        <taxon>Bacteria</taxon>
        <taxon>Candidatus Uhriibacteriota</taxon>
    </lineage>
</organism>
<gene>
    <name evidence="2" type="ORF">A3I42_03755</name>
</gene>
<sequence length="97" mass="10508">MTSTLSLITFIFWVTAGLMTFIVCIINAHKTRGGRFSAAFMSLGFGTLLLATSAIVATFFSAHFGRDITQLLHDGGFVIGFILVLFASNRFLGALQK</sequence>
<comment type="caution">
    <text evidence="2">The sequence shown here is derived from an EMBL/GenBank/DDBJ whole genome shotgun (WGS) entry which is preliminary data.</text>
</comment>
<feature type="transmembrane region" description="Helical" evidence="1">
    <location>
        <begin position="6"/>
        <end position="26"/>
    </location>
</feature>
<feature type="transmembrane region" description="Helical" evidence="1">
    <location>
        <begin position="76"/>
        <end position="95"/>
    </location>
</feature>
<evidence type="ECO:0000313" key="2">
    <source>
        <dbReference type="EMBL" id="OGL87627.1"/>
    </source>
</evidence>
<keyword evidence="1" id="KW-1133">Transmembrane helix</keyword>
<protein>
    <recommendedName>
        <fullName evidence="4">Major facilitator superfamily (MFS) profile domain-containing protein</fullName>
    </recommendedName>
</protein>
<evidence type="ECO:0000313" key="3">
    <source>
        <dbReference type="Proteomes" id="UP000178264"/>
    </source>
</evidence>
<keyword evidence="1" id="KW-0812">Transmembrane</keyword>
<dbReference type="Proteomes" id="UP000178264">
    <property type="component" value="Unassembled WGS sequence"/>
</dbReference>
<evidence type="ECO:0008006" key="4">
    <source>
        <dbReference type="Google" id="ProtNLM"/>
    </source>
</evidence>
<dbReference type="EMBL" id="MGER01000068">
    <property type="protein sequence ID" value="OGL87627.1"/>
    <property type="molecule type" value="Genomic_DNA"/>
</dbReference>
<keyword evidence="1" id="KW-0472">Membrane</keyword>
<feature type="transmembrane region" description="Helical" evidence="1">
    <location>
        <begin position="38"/>
        <end position="64"/>
    </location>
</feature>
<accession>A0A1F7VC88</accession>
<evidence type="ECO:0000256" key="1">
    <source>
        <dbReference type="SAM" id="Phobius"/>
    </source>
</evidence>
<name>A0A1F7VC88_9BACT</name>
<dbReference type="AlphaFoldDB" id="A0A1F7VC88"/>
<proteinExistence type="predicted"/>
<reference evidence="2 3" key="1">
    <citation type="journal article" date="2016" name="Nat. Commun.">
        <title>Thousands of microbial genomes shed light on interconnected biogeochemical processes in an aquifer system.</title>
        <authorList>
            <person name="Anantharaman K."/>
            <person name="Brown C.T."/>
            <person name="Hug L.A."/>
            <person name="Sharon I."/>
            <person name="Castelle C.J."/>
            <person name="Probst A.J."/>
            <person name="Thomas B.C."/>
            <person name="Singh A."/>
            <person name="Wilkins M.J."/>
            <person name="Karaoz U."/>
            <person name="Brodie E.L."/>
            <person name="Williams K.H."/>
            <person name="Hubbard S.S."/>
            <person name="Banfield J.F."/>
        </authorList>
    </citation>
    <scope>NUCLEOTIDE SEQUENCE [LARGE SCALE GENOMIC DNA]</scope>
</reference>